<name>A0A0W0U3L7_9GAMM</name>
<gene>
    <name evidence="7" type="primary">mntH</name>
    <name evidence="7" type="ORF">Lgee_0666</name>
</gene>
<dbReference type="NCBIfam" id="NF001923">
    <property type="entry name" value="PRK00701.1"/>
    <property type="match status" value="1"/>
</dbReference>
<dbReference type="GO" id="GO:0015086">
    <property type="term" value="F:cadmium ion transmembrane transporter activity"/>
    <property type="evidence" value="ECO:0007669"/>
    <property type="project" value="TreeGrafter"/>
</dbReference>
<keyword evidence="3" id="KW-0812">Transmembrane</keyword>
<dbReference type="Proteomes" id="UP000054785">
    <property type="component" value="Unassembled WGS sequence"/>
</dbReference>
<dbReference type="NCBIfam" id="NF037982">
    <property type="entry name" value="Nramp_1"/>
    <property type="match status" value="1"/>
</dbReference>
<dbReference type="GO" id="GO:0005886">
    <property type="term" value="C:plasma membrane"/>
    <property type="evidence" value="ECO:0007669"/>
    <property type="project" value="TreeGrafter"/>
</dbReference>
<dbReference type="PANTHER" id="PTHR11706">
    <property type="entry name" value="SOLUTE CARRIER PROTEIN FAMILY 11 MEMBER"/>
    <property type="match status" value="1"/>
</dbReference>
<dbReference type="Pfam" id="PF01566">
    <property type="entry name" value="Nramp"/>
    <property type="match status" value="1"/>
</dbReference>
<dbReference type="AlphaFoldDB" id="A0A0W0U3L7"/>
<reference evidence="7 8" key="1">
    <citation type="submission" date="2015-11" db="EMBL/GenBank/DDBJ databases">
        <title>Genomic analysis of 38 Legionella species identifies large and diverse effector repertoires.</title>
        <authorList>
            <person name="Burstein D."/>
            <person name="Amaro F."/>
            <person name="Zusman T."/>
            <person name="Lifshitz Z."/>
            <person name="Cohen O."/>
            <person name="Gilbert J.A."/>
            <person name="Pupko T."/>
            <person name="Shuman H.A."/>
            <person name="Segal G."/>
        </authorList>
    </citation>
    <scope>NUCLEOTIDE SEQUENCE [LARGE SCALE GENOMIC DNA]</scope>
    <source>
        <strain evidence="7 8">ATCC 49504</strain>
    </source>
</reference>
<dbReference type="InterPro" id="IPR001046">
    <property type="entry name" value="NRAMP_fam"/>
</dbReference>
<comment type="caution">
    <text evidence="7">The sequence shown here is derived from an EMBL/GenBank/DDBJ whole genome shotgun (WGS) entry which is preliminary data.</text>
</comment>
<evidence type="ECO:0000313" key="8">
    <source>
        <dbReference type="Proteomes" id="UP000054785"/>
    </source>
</evidence>
<accession>A0A0W0U3L7</accession>
<keyword evidence="2" id="KW-0813">Transport</keyword>
<evidence type="ECO:0000256" key="1">
    <source>
        <dbReference type="ARBA" id="ARBA00004141"/>
    </source>
</evidence>
<keyword evidence="5" id="KW-1133">Transmembrane helix</keyword>
<dbReference type="PRINTS" id="PR00447">
    <property type="entry name" value="NATRESASSCMP"/>
</dbReference>
<keyword evidence="8" id="KW-1185">Reference proteome</keyword>
<keyword evidence="6" id="KW-0472">Membrane</keyword>
<dbReference type="GO" id="GO:0015293">
    <property type="term" value="F:symporter activity"/>
    <property type="evidence" value="ECO:0007669"/>
    <property type="project" value="UniProtKB-KW"/>
</dbReference>
<evidence type="ECO:0000313" key="7">
    <source>
        <dbReference type="EMBL" id="KTD02337.1"/>
    </source>
</evidence>
<dbReference type="PATRIC" id="fig|45065.4.peg.708"/>
<dbReference type="NCBIfam" id="TIGR01197">
    <property type="entry name" value="nramp"/>
    <property type="match status" value="1"/>
</dbReference>
<comment type="subcellular location">
    <subcellularLocation>
        <location evidence="1">Membrane</location>
        <topology evidence="1">Multi-pass membrane protein</topology>
    </subcellularLocation>
</comment>
<dbReference type="OrthoDB" id="9787548at2"/>
<evidence type="ECO:0000256" key="4">
    <source>
        <dbReference type="ARBA" id="ARBA00022847"/>
    </source>
</evidence>
<evidence type="ECO:0000256" key="6">
    <source>
        <dbReference type="ARBA" id="ARBA00023136"/>
    </source>
</evidence>
<dbReference type="RefSeq" id="WP_051550819.1">
    <property type="nucleotide sequence ID" value="NZ_CAAAHN010000009.1"/>
</dbReference>
<evidence type="ECO:0000256" key="2">
    <source>
        <dbReference type="ARBA" id="ARBA00022448"/>
    </source>
</evidence>
<dbReference type="GO" id="GO:0005384">
    <property type="term" value="F:manganese ion transmembrane transporter activity"/>
    <property type="evidence" value="ECO:0007669"/>
    <property type="project" value="TreeGrafter"/>
</dbReference>
<sequence length="423" mass="45301">MENTGTLCDNRHFGSPWWRSIRIVGPGALVAVGYIDPGNWATGLAGGSTAGYALLFVVLMSSIIAMLLQIMCARLGIATGMDLAQASREAWPRFALPGWIVAELAIIATDLAEVLGAAIALQLLFGMPIALGVILTTMDVLLLLALERWGSSLLERLVASFLFLIAAGFAYELILARPAFYDVLHGFLPSRTLIQDSGILYLAIGIVGATVMPHNLYLHSSLVIRQAAGADKRKAAWLASLNTIISLACALVLNAALVILAASTFHHASITDVADLSTAHGLLAPLLGTGMAATVFAIMLLLSGQSATITGTMAGQVVMSGFVRLQMKPWKRRLLTRTLALFPALLTIYWFGESSITWLLLSSQVFLSFQLPFAMLSLLMLSSNKSRMGELVNTRSMQWFGWISAVIILAANAILIKEIVCAG</sequence>
<keyword evidence="4" id="KW-0769">Symport</keyword>
<dbReference type="STRING" id="45065.Lgee_0666"/>
<dbReference type="EMBL" id="LNYC01000020">
    <property type="protein sequence ID" value="KTD02337.1"/>
    <property type="molecule type" value="Genomic_DNA"/>
</dbReference>
<evidence type="ECO:0000256" key="3">
    <source>
        <dbReference type="ARBA" id="ARBA00022692"/>
    </source>
</evidence>
<evidence type="ECO:0000256" key="5">
    <source>
        <dbReference type="ARBA" id="ARBA00022989"/>
    </source>
</evidence>
<protein>
    <submittedName>
        <fullName evidence="7">Divalent metal cation transporter MntH</fullName>
    </submittedName>
</protein>
<proteinExistence type="predicted"/>
<dbReference type="PANTHER" id="PTHR11706:SF33">
    <property type="entry name" value="NATURAL RESISTANCE-ASSOCIATED MACROPHAGE PROTEIN 2"/>
    <property type="match status" value="1"/>
</dbReference>
<dbReference type="GO" id="GO:0034755">
    <property type="term" value="P:iron ion transmembrane transport"/>
    <property type="evidence" value="ECO:0007669"/>
    <property type="project" value="TreeGrafter"/>
</dbReference>
<organism evidence="7 8">
    <name type="scientific">Legionella geestiana</name>
    <dbReference type="NCBI Taxonomy" id="45065"/>
    <lineage>
        <taxon>Bacteria</taxon>
        <taxon>Pseudomonadati</taxon>
        <taxon>Pseudomonadota</taxon>
        <taxon>Gammaproteobacteria</taxon>
        <taxon>Legionellales</taxon>
        <taxon>Legionellaceae</taxon>
        <taxon>Legionella</taxon>
    </lineage>
</organism>